<dbReference type="GO" id="GO:0015031">
    <property type="term" value="P:protein transport"/>
    <property type="evidence" value="ECO:0007669"/>
    <property type="project" value="UniProtKB-KW"/>
</dbReference>
<keyword evidence="4" id="KW-1003">Cell membrane</keyword>
<keyword evidence="9" id="KW-0472">Membrane</keyword>
<feature type="domain" description="TonB C-terminal" evidence="12">
    <location>
        <begin position="160"/>
        <end position="249"/>
    </location>
</feature>
<gene>
    <name evidence="13" type="ORF">Enr13x_43340</name>
</gene>
<evidence type="ECO:0000256" key="10">
    <source>
        <dbReference type="SAM" id="MobiDB-lite"/>
    </source>
</evidence>
<organism evidence="13 14">
    <name type="scientific">Stieleria neptunia</name>
    <dbReference type="NCBI Taxonomy" id="2527979"/>
    <lineage>
        <taxon>Bacteria</taxon>
        <taxon>Pseudomonadati</taxon>
        <taxon>Planctomycetota</taxon>
        <taxon>Planctomycetia</taxon>
        <taxon>Pirellulales</taxon>
        <taxon>Pirellulaceae</taxon>
        <taxon>Stieleria</taxon>
    </lineage>
</organism>
<evidence type="ECO:0000256" key="5">
    <source>
        <dbReference type="ARBA" id="ARBA00022519"/>
    </source>
</evidence>
<keyword evidence="3" id="KW-0813">Transport</keyword>
<evidence type="ECO:0000256" key="3">
    <source>
        <dbReference type="ARBA" id="ARBA00022448"/>
    </source>
</evidence>
<dbReference type="InterPro" id="IPR006260">
    <property type="entry name" value="TonB/TolA_C"/>
</dbReference>
<dbReference type="PROSITE" id="PS52015">
    <property type="entry name" value="TONB_CTD"/>
    <property type="match status" value="1"/>
</dbReference>
<keyword evidence="6" id="KW-0812">Transmembrane</keyword>
<evidence type="ECO:0000256" key="2">
    <source>
        <dbReference type="ARBA" id="ARBA00006555"/>
    </source>
</evidence>
<dbReference type="GO" id="GO:0005886">
    <property type="term" value="C:plasma membrane"/>
    <property type="evidence" value="ECO:0007669"/>
    <property type="project" value="UniProtKB-SubCell"/>
</dbReference>
<evidence type="ECO:0000256" key="8">
    <source>
        <dbReference type="ARBA" id="ARBA00022989"/>
    </source>
</evidence>
<dbReference type="GO" id="GO:0055085">
    <property type="term" value="P:transmembrane transport"/>
    <property type="evidence" value="ECO:0007669"/>
    <property type="project" value="InterPro"/>
</dbReference>
<dbReference type="SUPFAM" id="SSF74653">
    <property type="entry name" value="TolA/TonB C-terminal domain"/>
    <property type="match status" value="1"/>
</dbReference>
<dbReference type="InterPro" id="IPR051045">
    <property type="entry name" value="TonB-dependent_transducer"/>
</dbReference>
<evidence type="ECO:0000256" key="1">
    <source>
        <dbReference type="ARBA" id="ARBA00004383"/>
    </source>
</evidence>
<evidence type="ECO:0000256" key="9">
    <source>
        <dbReference type="ARBA" id="ARBA00023136"/>
    </source>
</evidence>
<evidence type="ECO:0000259" key="12">
    <source>
        <dbReference type="PROSITE" id="PS52015"/>
    </source>
</evidence>
<proteinExistence type="inferred from homology"/>
<dbReference type="AlphaFoldDB" id="A0A518HUD3"/>
<dbReference type="PANTHER" id="PTHR33446">
    <property type="entry name" value="PROTEIN TONB-RELATED"/>
    <property type="match status" value="1"/>
</dbReference>
<evidence type="ECO:0000256" key="6">
    <source>
        <dbReference type="ARBA" id="ARBA00022692"/>
    </source>
</evidence>
<evidence type="ECO:0000256" key="7">
    <source>
        <dbReference type="ARBA" id="ARBA00022927"/>
    </source>
</evidence>
<dbReference type="NCBIfam" id="TIGR01352">
    <property type="entry name" value="tonB_Cterm"/>
    <property type="match status" value="1"/>
</dbReference>
<evidence type="ECO:0000256" key="11">
    <source>
        <dbReference type="SAM" id="SignalP"/>
    </source>
</evidence>
<comment type="similarity">
    <text evidence="2">Belongs to the TonB family.</text>
</comment>
<name>A0A518HUD3_9BACT</name>
<dbReference type="Proteomes" id="UP000319004">
    <property type="component" value="Chromosome"/>
</dbReference>
<dbReference type="Pfam" id="PF03544">
    <property type="entry name" value="TonB_C"/>
    <property type="match status" value="1"/>
</dbReference>
<evidence type="ECO:0000313" key="14">
    <source>
        <dbReference type="Proteomes" id="UP000319004"/>
    </source>
</evidence>
<feature type="chain" id="PRO_5022227408" evidence="11">
    <location>
        <begin position="20"/>
        <end position="249"/>
    </location>
</feature>
<dbReference type="InterPro" id="IPR037682">
    <property type="entry name" value="TonB_C"/>
</dbReference>
<keyword evidence="11" id="KW-0732">Signal</keyword>
<keyword evidence="14" id="KW-1185">Reference proteome</keyword>
<sequence length="249" mass="26834" precursor="true">MSFPVRPTLFSLFIHAVGAAVLCAVPLAATDRFTSAGQQRVVAIQLSVASPTALDFPVQILPLPTIQPLAAIDPSPPDRSVETANQPSFEPATTSRLPPPPDTPEFRSEVDVTLHRQSPEVAKLPSIETVVSVRPPRRSARKVTPPAVDAIPIPQPVGLSPETPVDFSSNPPPQYPLDAARDRLQGTVLLRLRVDEAGNVTEVEIIESSGHGSLDRAAVQAVKRWKGQPARRFGRAVASEEVLPVRFRL</sequence>
<reference evidence="13 14" key="1">
    <citation type="submission" date="2019-03" db="EMBL/GenBank/DDBJ databases">
        <title>Deep-cultivation of Planctomycetes and their phenomic and genomic characterization uncovers novel biology.</title>
        <authorList>
            <person name="Wiegand S."/>
            <person name="Jogler M."/>
            <person name="Boedeker C."/>
            <person name="Pinto D."/>
            <person name="Vollmers J."/>
            <person name="Rivas-Marin E."/>
            <person name="Kohn T."/>
            <person name="Peeters S.H."/>
            <person name="Heuer A."/>
            <person name="Rast P."/>
            <person name="Oberbeckmann S."/>
            <person name="Bunk B."/>
            <person name="Jeske O."/>
            <person name="Meyerdierks A."/>
            <person name="Storesund J.E."/>
            <person name="Kallscheuer N."/>
            <person name="Luecker S."/>
            <person name="Lage O.M."/>
            <person name="Pohl T."/>
            <person name="Merkel B.J."/>
            <person name="Hornburger P."/>
            <person name="Mueller R.-W."/>
            <person name="Bruemmer F."/>
            <person name="Labrenz M."/>
            <person name="Spormann A.M."/>
            <person name="Op den Camp H."/>
            <person name="Overmann J."/>
            <person name="Amann R."/>
            <person name="Jetten M.S.M."/>
            <person name="Mascher T."/>
            <person name="Medema M.H."/>
            <person name="Devos D.P."/>
            <person name="Kaster A.-K."/>
            <person name="Ovreas L."/>
            <person name="Rohde M."/>
            <person name="Galperin M.Y."/>
            <person name="Jogler C."/>
        </authorList>
    </citation>
    <scope>NUCLEOTIDE SEQUENCE [LARGE SCALE GENOMIC DNA]</scope>
    <source>
        <strain evidence="13 14">Enr13</strain>
    </source>
</reference>
<keyword evidence="5" id="KW-0997">Cell inner membrane</keyword>
<feature type="region of interest" description="Disordered" evidence="10">
    <location>
        <begin position="71"/>
        <end position="107"/>
    </location>
</feature>
<evidence type="ECO:0000313" key="13">
    <source>
        <dbReference type="EMBL" id="QDV44468.1"/>
    </source>
</evidence>
<dbReference type="KEGG" id="snep:Enr13x_43340"/>
<feature type="compositionally biased region" description="Polar residues" evidence="10">
    <location>
        <begin position="82"/>
        <end position="96"/>
    </location>
</feature>
<accession>A0A518HUD3</accession>
<dbReference type="EMBL" id="CP037423">
    <property type="protein sequence ID" value="QDV44468.1"/>
    <property type="molecule type" value="Genomic_DNA"/>
</dbReference>
<dbReference type="RefSeq" id="WP_145388807.1">
    <property type="nucleotide sequence ID" value="NZ_CP037423.1"/>
</dbReference>
<dbReference type="Gene3D" id="3.30.1150.10">
    <property type="match status" value="1"/>
</dbReference>
<evidence type="ECO:0000256" key="4">
    <source>
        <dbReference type="ARBA" id="ARBA00022475"/>
    </source>
</evidence>
<comment type="subcellular location">
    <subcellularLocation>
        <location evidence="1">Cell inner membrane</location>
        <topology evidence="1">Single-pass membrane protein</topology>
        <orientation evidence="1">Periplasmic side</orientation>
    </subcellularLocation>
</comment>
<feature type="signal peptide" evidence="11">
    <location>
        <begin position="1"/>
        <end position="19"/>
    </location>
</feature>
<dbReference type="OrthoDB" id="9792439at2"/>
<keyword evidence="7" id="KW-0653">Protein transport</keyword>
<keyword evidence="8" id="KW-1133">Transmembrane helix</keyword>
<protein>
    <submittedName>
        <fullName evidence="13">Transport protein TonB</fullName>
    </submittedName>
</protein>